<evidence type="ECO:0000256" key="2">
    <source>
        <dbReference type="ARBA" id="ARBA00022771"/>
    </source>
</evidence>
<keyword evidence="5" id="KW-0808">Transferase</keyword>
<dbReference type="InterPro" id="IPR003126">
    <property type="entry name" value="Znf_UBR"/>
</dbReference>
<reference evidence="7 8" key="1">
    <citation type="submission" date="2024-04" db="EMBL/GenBank/DDBJ databases">
        <title>Tritrichomonas musculus Genome.</title>
        <authorList>
            <person name="Alves-Ferreira E."/>
            <person name="Grigg M."/>
            <person name="Lorenzi H."/>
            <person name="Galac M."/>
        </authorList>
    </citation>
    <scope>NUCLEOTIDE SEQUENCE [LARGE SCALE GENOMIC DNA]</scope>
    <source>
        <strain evidence="7 8">EAF2021</strain>
    </source>
</reference>
<comment type="similarity">
    <text evidence="5">Belongs to the E3 ubiquitin-protein ligase UBR1-like family.</text>
</comment>
<proteinExistence type="inferred from homology"/>
<sequence length="642" mass="75339">MFFFKINGHQMEEQILLFLNSASPNEIKPFLNSLMSKDYASFEQFTNFLEQSQPNLSCPANWVTKTMSAACKKCGLYDNSCICIHCLLDGNHIEENHPIRIHYGSTGNCDCGQPESWDEKGFCKKHHKQCCHPEEQLPKELIAHLTLIFEALKKFIIKEIESKTFHFFNELFEYIIEISKLGSGVRRLASLSFGDECFIRIILENSIYFQSKEADIIQSFISAYSNDESFSKQYGKSLFPMCKFFYKKCLESCRVQYDITNQAPVIGPKKIISLNFHFGMQLSRGECGMKFNTFYNEIIPILFDFIKSNPTFFEGRNIYSFISNLWFFGMIMQYYIKYEMKEELKQFFITAASSFSLIEGHSPPLQIINALNDNSSYYYYEFGSDLMYSFYSLPFALAKKIEYIPEIIEIFVHFLFTTDNIDNQSFLLNLHKLAIATLKNAKNAKDELDRIIRKDEMFSVYDEKIKNKEEGFERFKNVYELIYFRACLIPLNFISLPMLSVFNLLNPNDYPLCFLDEANQYKYSYYAHVDLPFFLSLIQFMLSFTEDKNQFLRLIESKFNIFDPINSQSKSERMFCFILIVSHLFFNDPKLIGKKKWIIQLIFMSILKNDPKISEKSLGFYTGPSNLNKAKKWLKEVKFENN</sequence>
<dbReference type="SMART" id="SM00396">
    <property type="entry name" value="ZnF_UBR1"/>
    <property type="match status" value="1"/>
</dbReference>
<keyword evidence="5" id="KW-0833">Ubl conjugation pathway</keyword>
<comment type="pathway">
    <text evidence="5">Protein modification; protein ubiquitination.</text>
</comment>
<keyword evidence="8" id="KW-1185">Reference proteome</keyword>
<comment type="caution">
    <text evidence="7">The sequence shown here is derived from an EMBL/GenBank/DDBJ whole genome shotgun (WGS) entry which is preliminary data.</text>
</comment>
<protein>
    <recommendedName>
        <fullName evidence="5">E3 ubiquitin-protein ligase</fullName>
        <ecNumber evidence="5">2.3.2.27</ecNumber>
    </recommendedName>
</protein>
<name>A0ABR2KEV6_9EUKA</name>
<dbReference type="Proteomes" id="UP001470230">
    <property type="component" value="Unassembled WGS sequence"/>
</dbReference>
<gene>
    <name evidence="7" type="ORF">M9Y10_034417</name>
</gene>
<evidence type="ECO:0000256" key="5">
    <source>
        <dbReference type="RuleBase" id="RU366018"/>
    </source>
</evidence>
<comment type="catalytic activity">
    <reaction evidence="5">
        <text>S-ubiquitinyl-[E2 ubiquitin-conjugating enzyme]-L-cysteine + [acceptor protein]-L-lysine = [E2 ubiquitin-conjugating enzyme]-L-cysteine + N(6)-ubiquitinyl-[acceptor protein]-L-lysine.</text>
        <dbReference type="EC" id="2.3.2.27"/>
    </reaction>
</comment>
<organism evidence="7 8">
    <name type="scientific">Tritrichomonas musculus</name>
    <dbReference type="NCBI Taxonomy" id="1915356"/>
    <lineage>
        <taxon>Eukaryota</taxon>
        <taxon>Metamonada</taxon>
        <taxon>Parabasalia</taxon>
        <taxon>Tritrichomonadida</taxon>
        <taxon>Tritrichomonadidae</taxon>
        <taxon>Tritrichomonas</taxon>
    </lineage>
</organism>
<keyword evidence="2 5" id="KW-0863">Zinc-finger</keyword>
<dbReference type="EMBL" id="JAPFFF010000005">
    <property type="protein sequence ID" value="KAK8889664.1"/>
    <property type="molecule type" value="Genomic_DNA"/>
</dbReference>
<dbReference type="Pfam" id="PF02207">
    <property type="entry name" value="zf-UBR"/>
    <property type="match status" value="1"/>
</dbReference>
<comment type="function">
    <text evidence="5">Ubiquitin ligase protein which is a component of the N-end rule pathway. Recognizes and binds to proteins bearing specific N-terminal residues that are destabilizing according to the N-end rule, leading to their ubiquitination and subsequent degradation.</text>
</comment>
<dbReference type="PANTHER" id="PTHR21497:SF24">
    <property type="entry name" value="E3 UBIQUITIN-PROTEIN LIGASE UBR1"/>
    <property type="match status" value="1"/>
</dbReference>
<evidence type="ECO:0000259" key="6">
    <source>
        <dbReference type="PROSITE" id="PS51157"/>
    </source>
</evidence>
<keyword evidence="1 5" id="KW-0479">Metal-binding</keyword>
<dbReference type="EC" id="2.3.2.27" evidence="5"/>
<evidence type="ECO:0000256" key="1">
    <source>
        <dbReference type="ARBA" id="ARBA00022723"/>
    </source>
</evidence>
<dbReference type="PROSITE" id="PS51157">
    <property type="entry name" value="ZF_UBR"/>
    <property type="match status" value="1"/>
</dbReference>
<evidence type="ECO:0000313" key="7">
    <source>
        <dbReference type="EMBL" id="KAK8889664.1"/>
    </source>
</evidence>
<evidence type="ECO:0000256" key="4">
    <source>
        <dbReference type="PROSITE-ProRule" id="PRU00508"/>
    </source>
</evidence>
<dbReference type="InterPro" id="IPR039164">
    <property type="entry name" value="UBR1-like"/>
</dbReference>
<feature type="domain" description="UBR-type" evidence="6">
    <location>
        <begin position="56"/>
        <end position="128"/>
    </location>
</feature>
<dbReference type="Gene3D" id="2.10.110.30">
    <property type="match status" value="1"/>
</dbReference>
<dbReference type="PANTHER" id="PTHR21497">
    <property type="entry name" value="UBIQUITIN LIGASE E3 ALPHA-RELATED"/>
    <property type="match status" value="1"/>
</dbReference>
<accession>A0ABR2KEV6</accession>
<feature type="zinc finger region" description="UBR-type" evidence="4">
    <location>
        <begin position="56"/>
        <end position="128"/>
    </location>
</feature>
<evidence type="ECO:0000256" key="3">
    <source>
        <dbReference type="ARBA" id="ARBA00022833"/>
    </source>
</evidence>
<keyword evidence="3 5" id="KW-0862">Zinc</keyword>
<evidence type="ECO:0000313" key="8">
    <source>
        <dbReference type="Proteomes" id="UP001470230"/>
    </source>
</evidence>